<evidence type="ECO:0000313" key="2">
    <source>
        <dbReference type="EMBL" id="KAG9233606.1"/>
    </source>
</evidence>
<accession>A0A9P7YHL0</accession>
<feature type="compositionally biased region" description="Polar residues" evidence="1">
    <location>
        <begin position="280"/>
        <end position="300"/>
    </location>
</feature>
<gene>
    <name evidence="2" type="ORF">BJ875DRAFT_484989</name>
</gene>
<feature type="compositionally biased region" description="Acidic residues" evidence="1">
    <location>
        <begin position="575"/>
        <end position="588"/>
    </location>
</feature>
<feature type="compositionally biased region" description="Low complexity" evidence="1">
    <location>
        <begin position="268"/>
        <end position="279"/>
    </location>
</feature>
<feature type="region of interest" description="Disordered" evidence="1">
    <location>
        <begin position="484"/>
        <end position="683"/>
    </location>
</feature>
<feature type="compositionally biased region" description="Polar residues" evidence="1">
    <location>
        <begin position="592"/>
        <end position="601"/>
    </location>
</feature>
<dbReference type="EMBL" id="MU251493">
    <property type="protein sequence ID" value="KAG9233606.1"/>
    <property type="molecule type" value="Genomic_DNA"/>
</dbReference>
<name>A0A9P7YHL0_9HELO</name>
<feature type="region of interest" description="Disordered" evidence="1">
    <location>
        <begin position="699"/>
        <end position="718"/>
    </location>
</feature>
<feature type="compositionally biased region" description="Acidic residues" evidence="1">
    <location>
        <begin position="814"/>
        <end position="829"/>
    </location>
</feature>
<dbReference type="InterPro" id="IPR018822">
    <property type="entry name" value="UPF0646"/>
</dbReference>
<feature type="region of interest" description="Disordered" evidence="1">
    <location>
        <begin position="212"/>
        <end position="312"/>
    </location>
</feature>
<dbReference type="AlphaFoldDB" id="A0A9P7YHL0"/>
<reference evidence="2" key="1">
    <citation type="journal article" date="2021" name="IMA Fungus">
        <title>Genomic characterization of three marine fungi, including Emericellopsis atlantica sp. nov. with signatures of a generalist lifestyle and marine biomass degradation.</title>
        <authorList>
            <person name="Hagestad O.C."/>
            <person name="Hou L."/>
            <person name="Andersen J.H."/>
            <person name="Hansen E.H."/>
            <person name="Altermark B."/>
            <person name="Li C."/>
            <person name="Kuhnert E."/>
            <person name="Cox R.J."/>
            <person name="Crous P.W."/>
            <person name="Spatafora J.W."/>
            <person name="Lail K."/>
            <person name="Amirebrahimi M."/>
            <person name="Lipzen A."/>
            <person name="Pangilinan J."/>
            <person name="Andreopoulos W."/>
            <person name="Hayes R.D."/>
            <person name="Ng V."/>
            <person name="Grigoriev I.V."/>
            <person name="Jackson S.A."/>
            <person name="Sutton T.D.S."/>
            <person name="Dobson A.D.W."/>
            <person name="Rama T."/>
        </authorList>
    </citation>
    <scope>NUCLEOTIDE SEQUENCE</scope>
    <source>
        <strain evidence="2">TRa018bII</strain>
    </source>
</reference>
<sequence length="871" mass="95629">MADDDMEISSDPGYHGNDDIDIDIDFTTGDADGDGDYMVDDAPLELGLEETLDIPALTPMDNDDYFEGDDTAMFDEAGNENKKVEDVVGVEAFVPMSDASFSDLDHVASSYPPVSDSSFILGNITDAHMSTTDPVLEFSNEQSSSAEFTSKNATTNFIDGNYEQQTLTTTHDSIEETTHAEAVASTHRSQTGNDSEEIASVAYSNLAYEVIDPSGNNDSAPSRPEETTGKLTPSPDLKTEQKPFEPLPQESTLLQEEQTIDTKSVNNTEESLTSKESTSVNALRSPPTSNPGTGTGSPSHKTSDRTNNESTTVVNGFSNEANVTMVWQNAEYTLFPRLESDDPDSFFLSDQKILERPLNDFLQSIRDVIREEITDEDELCMAIEDLGLEIEETSAHLGMYTLGQIIDVFNKLLENDSAPVRPLYVNLTARPSFLRRYGICLAGVADGRGLSNVIVYGTGSESHHELLDGDDRTGNNLSIRNDAEAHSFSDDPEDEKTAEPTADDETHLEFPKRPLNLEEPGIAQEDNKSQANEDYSVSMPEFSARDFGHVNESHEPSEDETSVVNNQHQGQPAKDDDDLLDYSEDEFEEPKAQSNSSQTGSELGANVSGVENDTELGGENNPLPENTAVEDQQDQNEESYLTRDQHDGENDTGGEDFENDYIDAGEESLGNDHNNDTDTWDEYDDEAGKENVAQEHGLVEESLTIETGHGSNTQDGAFDENDEFQFFEGEPSLGEGTCPVVVNYDFEENDDTNQHHELLEVDPSKFGLESVDTVDSSATLSADEPHEENAGEHAWQYFEDVEPDVLAGSNDNGKEDEDEDEIGYEDDEKDAIIDLPPIDSTPNSLSKRSISEMEADGLIGLESPESKRPRS</sequence>
<proteinExistence type="predicted"/>
<feature type="compositionally biased region" description="Polar residues" evidence="1">
    <location>
        <begin position="249"/>
        <end position="267"/>
    </location>
</feature>
<feature type="compositionally biased region" description="Acidic residues" evidence="1">
    <location>
        <begin position="650"/>
        <end position="666"/>
    </location>
</feature>
<protein>
    <submittedName>
        <fullName evidence="2">Uncharacterized protein</fullName>
    </submittedName>
</protein>
<evidence type="ECO:0000313" key="3">
    <source>
        <dbReference type="Proteomes" id="UP000824998"/>
    </source>
</evidence>
<feature type="compositionally biased region" description="Basic and acidic residues" evidence="1">
    <location>
        <begin position="543"/>
        <end position="556"/>
    </location>
</feature>
<feature type="region of interest" description="Disordered" evidence="1">
    <location>
        <begin position="773"/>
        <end position="871"/>
    </location>
</feature>
<evidence type="ECO:0000256" key="1">
    <source>
        <dbReference type="SAM" id="MobiDB-lite"/>
    </source>
</evidence>
<feature type="compositionally biased region" description="Basic and acidic residues" evidence="1">
    <location>
        <begin position="640"/>
        <end position="649"/>
    </location>
</feature>
<keyword evidence="3" id="KW-1185">Reference proteome</keyword>
<dbReference type="Pfam" id="PF10336">
    <property type="entry name" value="DUF2420"/>
    <property type="match status" value="1"/>
</dbReference>
<feature type="region of interest" description="Disordered" evidence="1">
    <location>
        <begin position="1"/>
        <end position="36"/>
    </location>
</feature>
<dbReference type="Proteomes" id="UP000824998">
    <property type="component" value="Unassembled WGS sequence"/>
</dbReference>
<comment type="caution">
    <text evidence="2">The sequence shown here is derived from an EMBL/GenBank/DDBJ whole genome shotgun (WGS) entry which is preliminary data.</text>
</comment>
<dbReference type="OrthoDB" id="5339076at2759"/>
<organism evidence="2 3">
    <name type="scientific">Amylocarpus encephaloides</name>
    <dbReference type="NCBI Taxonomy" id="45428"/>
    <lineage>
        <taxon>Eukaryota</taxon>
        <taxon>Fungi</taxon>
        <taxon>Dikarya</taxon>
        <taxon>Ascomycota</taxon>
        <taxon>Pezizomycotina</taxon>
        <taxon>Leotiomycetes</taxon>
        <taxon>Helotiales</taxon>
        <taxon>Helotiales incertae sedis</taxon>
        <taxon>Amylocarpus</taxon>
    </lineage>
</organism>
<feature type="compositionally biased region" description="Basic and acidic residues" evidence="1">
    <location>
        <begin position="504"/>
        <end position="516"/>
    </location>
</feature>